<reference evidence="4" key="1">
    <citation type="journal article" date="2013" name="Genome Announc.">
        <title>Draft Genome Sequence of the 2-Chloro-4-Nitrophenol-Degrading Bacterium Arthrobacter sp. Strain SJCon.</title>
        <authorList>
            <person name="Vikram S."/>
            <person name="Kumar S."/>
            <person name="Vaidya B."/>
            <person name="Pinnaka A.K."/>
            <person name="Raghava G.P."/>
        </authorList>
    </citation>
    <scope>NUCLEOTIDE SEQUENCE [LARGE SCALE GENOMIC DNA]</scope>
    <source>
        <strain evidence="4">SJCon</strain>
    </source>
</reference>
<feature type="region of interest" description="Disordered" evidence="1">
    <location>
        <begin position="485"/>
        <end position="519"/>
    </location>
</feature>
<sequence length="519" mass="56632">MAVIGSGVAGLTAAYVLNRQDDVTLFEADSRLGGHAHTHEMPQPDGTFLGVDTGFIVHNERTYPTLLRLFAELGVETQDSEMSMSIRCDGCGLEYAGARDGGRGIIARPSSLLRGRYLLMLLEVTRFYRKARALLKTAPVAAVSGGDSVPELTLGDFLARENFSPYFISHFMTPVVSAVWSCDPTTALAYPARYLFTFLGHHGMLGVKGSPQWRTVTGGSARYVEKLAATLPDVRLNTPVSAIRRRPDGVEIATEDGLEDFDAVVIATHPAQALGFLADATPEEKEALGGMPYSVNHTVFHRDPAVLPSADNAKASWNYRLPSCEARPDKVLVSYDLTRLQRLAPADGQPYLVSLGESELIAGDAILERMVYEHPQYTPESLRAQAAIAALGDSRIAYAGAYLAGASMRTARCPVSVPPKSWAAPGLSPGRRMMRRPRTTASGSLPRQRNLHECRRSHLPHVHFARAAQPAEERLHVPQLQLVRRRRQASPPAAAAPAVGRVPRRRPPWRSGCDHPCQR</sequence>
<dbReference type="InterPro" id="IPR002937">
    <property type="entry name" value="Amino_oxidase"/>
</dbReference>
<dbReference type="PATRIC" id="fig|683150.5.peg.193"/>
<comment type="caution">
    <text evidence="3">The sequence shown here is derived from an EMBL/GenBank/DDBJ whole genome shotgun (WGS) entry which is preliminary data.</text>
</comment>
<dbReference type="InterPro" id="IPR050464">
    <property type="entry name" value="Zeta_carotene_desat/Oxidored"/>
</dbReference>
<evidence type="ECO:0000259" key="2">
    <source>
        <dbReference type="Pfam" id="PF01593"/>
    </source>
</evidence>
<accession>L8TXS2</accession>
<dbReference type="EMBL" id="AOFD01000002">
    <property type="protein sequence ID" value="ELT46044.1"/>
    <property type="molecule type" value="Genomic_DNA"/>
</dbReference>
<feature type="region of interest" description="Disordered" evidence="1">
    <location>
        <begin position="424"/>
        <end position="448"/>
    </location>
</feature>
<dbReference type="PANTHER" id="PTHR42923:SF17">
    <property type="entry name" value="AMINE OXIDASE DOMAIN-CONTAINING PROTEIN"/>
    <property type="match status" value="1"/>
</dbReference>
<gene>
    <name evidence="3" type="ORF">G205_00964</name>
</gene>
<proteinExistence type="predicted"/>
<dbReference type="Pfam" id="PF01593">
    <property type="entry name" value="Amino_oxidase"/>
    <property type="match status" value="1"/>
</dbReference>
<feature type="compositionally biased region" description="Low complexity" evidence="1">
    <location>
        <begin position="489"/>
        <end position="501"/>
    </location>
</feature>
<dbReference type="SUPFAM" id="SSF51905">
    <property type="entry name" value="FAD/NAD(P)-binding domain"/>
    <property type="match status" value="1"/>
</dbReference>
<organism evidence="3 4">
    <name type="scientific">Arthrobacter nitrophenolicus</name>
    <dbReference type="NCBI Taxonomy" id="683150"/>
    <lineage>
        <taxon>Bacteria</taxon>
        <taxon>Bacillati</taxon>
        <taxon>Actinomycetota</taxon>
        <taxon>Actinomycetes</taxon>
        <taxon>Micrococcales</taxon>
        <taxon>Micrococcaceae</taxon>
        <taxon>Arthrobacter</taxon>
    </lineage>
</organism>
<evidence type="ECO:0000313" key="4">
    <source>
        <dbReference type="Proteomes" id="UP000011189"/>
    </source>
</evidence>
<dbReference type="GO" id="GO:0016491">
    <property type="term" value="F:oxidoreductase activity"/>
    <property type="evidence" value="ECO:0007669"/>
    <property type="project" value="InterPro"/>
</dbReference>
<dbReference type="Proteomes" id="UP000011189">
    <property type="component" value="Unassembled WGS sequence"/>
</dbReference>
<dbReference type="InterPro" id="IPR036188">
    <property type="entry name" value="FAD/NAD-bd_sf"/>
</dbReference>
<evidence type="ECO:0000313" key="3">
    <source>
        <dbReference type="EMBL" id="ELT46044.1"/>
    </source>
</evidence>
<feature type="domain" description="Amine oxidase" evidence="2">
    <location>
        <begin position="8"/>
        <end position="294"/>
    </location>
</feature>
<protein>
    <submittedName>
        <fullName evidence="3">Amine oxidase</fullName>
    </submittedName>
</protein>
<dbReference type="Gene3D" id="3.50.50.60">
    <property type="entry name" value="FAD/NAD(P)-binding domain"/>
    <property type="match status" value="1"/>
</dbReference>
<dbReference type="AlphaFoldDB" id="L8TXS2"/>
<name>L8TXS2_9MICC</name>
<keyword evidence="4" id="KW-1185">Reference proteome</keyword>
<evidence type="ECO:0000256" key="1">
    <source>
        <dbReference type="SAM" id="MobiDB-lite"/>
    </source>
</evidence>
<dbReference type="PANTHER" id="PTHR42923">
    <property type="entry name" value="PROTOPORPHYRINOGEN OXIDASE"/>
    <property type="match status" value="1"/>
</dbReference>